<evidence type="ECO:0000313" key="5">
    <source>
        <dbReference type="Proteomes" id="UP000199645"/>
    </source>
</evidence>
<dbReference type="Pfam" id="PF01738">
    <property type="entry name" value="DLH"/>
    <property type="match status" value="1"/>
</dbReference>
<dbReference type="Proteomes" id="UP000199645">
    <property type="component" value="Unassembled WGS sequence"/>
</dbReference>
<dbReference type="AlphaFoldDB" id="A0A1I2DHY2"/>
<dbReference type="Gene3D" id="3.40.50.1820">
    <property type="entry name" value="alpha/beta hydrolase"/>
    <property type="match status" value="1"/>
</dbReference>
<dbReference type="PANTHER" id="PTHR22946:SF9">
    <property type="entry name" value="POLYKETIDE TRANSFERASE AF380"/>
    <property type="match status" value="1"/>
</dbReference>
<name>A0A1I2DHY2_9ACTN</name>
<comment type="similarity">
    <text evidence="1">Belongs to the AB hydrolase superfamily.</text>
</comment>
<dbReference type="GO" id="GO:0052689">
    <property type="term" value="F:carboxylic ester hydrolase activity"/>
    <property type="evidence" value="ECO:0007669"/>
    <property type="project" value="UniProtKB-ARBA"/>
</dbReference>
<dbReference type="InterPro" id="IPR029058">
    <property type="entry name" value="AB_hydrolase_fold"/>
</dbReference>
<dbReference type="PANTHER" id="PTHR22946">
    <property type="entry name" value="DIENELACTONE HYDROLASE DOMAIN-CONTAINING PROTEIN-RELATED"/>
    <property type="match status" value="1"/>
</dbReference>
<gene>
    <name evidence="4" type="ORF">SAMN05421541_103648</name>
</gene>
<keyword evidence="2" id="KW-0378">Hydrolase</keyword>
<dbReference type="RefSeq" id="WP_093612351.1">
    <property type="nucleotide sequence ID" value="NZ_BOMT01000001.1"/>
</dbReference>
<keyword evidence="4" id="KW-0808">Transferase</keyword>
<sequence length="207" mass="21804">MTTWMTRERIDLGPVCLDGDLTLPEHATGLVLFAHGGGSSRRSPRNQAVAAELHRRGLATLLIDLLTPEIGPIADRLAAVVDWLRLQPPTAALPIGLFGASTGGGAALVAAAARPEAVHAVVSRGGRPDLAGPALLEVRAPTLLIVGERDTDVLELNEQARNTMRIRAELRIIPGATHLFPEPGALDAVAGEAAHWFTAHLTAAMTR</sequence>
<proteinExistence type="inferred from homology"/>
<evidence type="ECO:0000256" key="2">
    <source>
        <dbReference type="ARBA" id="ARBA00022801"/>
    </source>
</evidence>
<dbReference type="InterPro" id="IPR050261">
    <property type="entry name" value="FrsA_esterase"/>
</dbReference>
<dbReference type="EMBL" id="FONV01000003">
    <property type="protein sequence ID" value="SFE80124.1"/>
    <property type="molecule type" value="Genomic_DNA"/>
</dbReference>
<organism evidence="4 5">
    <name type="scientific">Actinoplanes philippinensis</name>
    <dbReference type="NCBI Taxonomy" id="35752"/>
    <lineage>
        <taxon>Bacteria</taxon>
        <taxon>Bacillati</taxon>
        <taxon>Actinomycetota</taxon>
        <taxon>Actinomycetes</taxon>
        <taxon>Micromonosporales</taxon>
        <taxon>Micromonosporaceae</taxon>
        <taxon>Actinoplanes</taxon>
    </lineage>
</organism>
<evidence type="ECO:0000313" key="4">
    <source>
        <dbReference type="EMBL" id="SFE80124.1"/>
    </source>
</evidence>
<keyword evidence="5" id="KW-1185">Reference proteome</keyword>
<dbReference type="SUPFAM" id="SSF53474">
    <property type="entry name" value="alpha/beta-Hydrolases"/>
    <property type="match status" value="1"/>
</dbReference>
<evidence type="ECO:0000256" key="1">
    <source>
        <dbReference type="ARBA" id="ARBA00008645"/>
    </source>
</evidence>
<dbReference type="InterPro" id="IPR002925">
    <property type="entry name" value="Dienelactn_hydro"/>
</dbReference>
<accession>A0A1I2DHY2</accession>
<dbReference type="STRING" id="35752.SAMN05421541_103648"/>
<dbReference type="OrthoDB" id="9810066at2"/>
<protein>
    <submittedName>
        <fullName evidence="4">Putative phosphoribosyl transferase</fullName>
    </submittedName>
</protein>
<dbReference type="GO" id="GO:0016740">
    <property type="term" value="F:transferase activity"/>
    <property type="evidence" value="ECO:0007669"/>
    <property type="project" value="UniProtKB-KW"/>
</dbReference>
<reference evidence="4 5" key="1">
    <citation type="submission" date="2016-10" db="EMBL/GenBank/DDBJ databases">
        <authorList>
            <person name="de Groot N.N."/>
        </authorList>
    </citation>
    <scope>NUCLEOTIDE SEQUENCE [LARGE SCALE GENOMIC DNA]</scope>
    <source>
        <strain evidence="4 5">DSM 43019</strain>
    </source>
</reference>
<feature type="domain" description="Dienelactone hydrolase" evidence="3">
    <location>
        <begin position="60"/>
        <end position="186"/>
    </location>
</feature>
<evidence type="ECO:0000259" key="3">
    <source>
        <dbReference type="Pfam" id="PF01738"/>
    </source>
</evidence>